<evidence type="ECO:0000256" key="2">
    <source>
        <dbReference type="ARBA" id="ARBA00038157"/>
    </source>
</evidence>
<evidence type="ECO:0000259" key="3">
    <source>
        <dbReference type="Pfam" id="PF00248"/>
    </source>
</evidence>
<dbReference type="InterPro" id="IPR036812">
    <property type="entry name" value="NAD(P)_OxRdtase_dom_sf"/>
</dbReference>
<comment type="similarity">
    <text evidence="2">Belongs to the aldo/keto reductase family. Aldo/keto reductase 2 subfamily.</text>
</comment>
<dbReference type="STRING" id="104259.A0A0F7VIK1"/>
<feature type="domain" description="NADP-dependent oxidoreductase" evidence="3">
    <location>
        <begin position="71"/>
        <end position="386"/>
    </location>
</feature>
<sequence length="398" mass="45160">MYLQDRDSTSLLMMIRERPQGIDSQSETVPTNFFLSQLVLQVNSIVLFILTMSDKEMEYTCLGKSGLKISKIVLGTMGFGSKQWQDWVLDEEESLHVIEHAYKRGINTWDTADVYSHGRSEEVVGKALKKFNIPRNRVVIMTKCFYGVDDQGQFPPIWQSARNEGDFINRVGLSRKHIFDAVDASVQRLGTYIDVLQIHRLDRDTPREEIMKALNDVIESGKVRYIGASSMAAWEFQTLQNIAARNGWHQFISMQNYHNLIAREEEREMIPYCLDSGVGLIPWSPMARGVLARPWGSRSTVRESTDGALKVLIRNRETEADKAIVDRVEELAGKKGVSMAQVALAWSLSHQDECPIVGLHSIARVDEAVASLKIQLSPEEIQYLEEPYIPKTIAALER</sequence>
<dbReference type="InterPro" id="IPR050523">
    <property type="entry name" value="AKR_Detox_Biosynth"/>
</dbReference>
<dbReference type="Pfam" id="PF00248">
    <property type="entry name" value="Aldo_ket_red"/>
    <property type="match status" value="1"/>
</dbReference>
<dbReference type="GO" id="GO:0016491">
    <property type="term" value="F:oxidoreductase activity"/>
    <property type="evidence" value="ECO:0007669"/>
    <property type="project" value="UniProtKB-KW"/>
</dbReference>
<evidence type="ECO:0000313" key="5">
    <source>
        <dbReference type="Proteomes" id="UP000042958"/>
    </source>
</evidence>
<dbReference type="FunFam" id="3.20.20.100:FF:000004">
    <property type="entry name" value="Oxidoreductase, aldo/keto reductase"/>
    <property type="match status" value="1"/>
</dbReference>
<dbReference type="EMBL" id="CDHK01000004">
    <property type="protein sequence ID" value="CEO60245.1"/>
    <property type="molecule type" value="Genomic_DNA"/>
</dbReference>
<evidence type="ECO:0000313" key="4">
    <source>
        <dbReference type="EMBL" id="CEO60245.1"/>
    </source>
</evidence>
<dbReference type="Proteomes" id="UP000042958">
    <property type="component" value="Unassembled WGS sequence"/>
</dbReference>
<dbReference type="OrthoDB" id="1720422at2759"/>
<dbReference type="CDD" id="cd19079">
    <property type="entry name" value="AKR_EcYajO-like"/>
    <property type="match status" value="1"/>
</dbReference>
<keyword evidence="5" id="KW-1185">Reference proteome</keyword>
<dbReference type="SUPFAM" id="SSF51430">
    <property type="entry name" value="NAD(P)-linked oxidoreductase"/>
    <property type="match status" value="1"/>
</dbReference>
<dbReference type="Gene3D" id="3.20.20.100">
    <property type="entry name" value="NADP-dependent oxidoreductase domain"/>
    <property type="match status" value="1"/>
</dbReference>
<protein>
    <submittedName>
        <fullName evidence="4">Putative Voltage-gated shaker-like K channel</fullName>
    </submittedName>
</protein>
<dbReference type="GO" id="GO:0005829">
    <property type="term" value="C:cytosol"/>
    <property type="evidence" value="ECO:0007669"/>
    <property type="project" value="UniProtKB-ARBA"/>
</dbReference>
<evidence type="ECO:0000256" key="1">
    <source>
        <dbReference type="ARBA" id="ARBA00023002"/>
    </source>
</evidence>
<proteinExistence type="inferred from homology"/>
<accession>A0A0F7VIK1</accession>
<dbReference type="InterPro" id="IPR023210">
    <property type="entry name" value="NADP_OxRdtase_dom"/>
</dbReference>
<dbReference type="PANTHER" id="PTHR43364:SF15">
    <property type="entry name" value="ARYL-ALCOHOL DEHYDROGENASE AAD16-RELATED"/>
    <property type="match status" value="1"/>
</dbReference>
<gene>
    <name evidence="4" type="ORF">PMG11_04882</name>
</gene>
<dbReference type="PANTHER" id="PTHR43364">
    <property type="entry name" value="NADH-SPECIFIC METHYLGLYOXAL REDUCTASE-RELATED"/>
    <property type="match status" value="1"/>
</dbReference>
<name>A0A0F7VIK1_PENBI</name>
<organism evidence="4 5">
    <name type="scientific">Penicillium brasilianum</name>
    <dbReference type="NCBI Taxonomy" id="104259"/>
    <lineage>
        <taxon>Eukaryota</taxon>
        <taxon>Fungi</taxon>
        <taxon>Dikarya</taxon>
        <taxon>Ascomycota</taxon>
        <taxon>Pezizomycotina</taxon>
        <taxon>Eurotiomycetes</taxon>
        <taxon>Eurotiomycetidae</taxon>
        <taxon>Eurotiales</taxon>
        <taxon>Aspergillaceae</taxon>
        <taxon>Penicillium</taxon>
    </lineage>
</organism>
<keyword evidence="1" id="KW-0560">Oxidoreductase</keyword>
<reference evidence="5" key="1">
    <citation type="journal article" date="2015" name="Genome Announc.">
        <title>Draft genome sequence of the fungus Penicillium brasilianum MG11.</title>
        <authorList>
            <person name="Horn F."/>
            <person name="Linde J."/>
            <person name="Mattern D.J."/>
            <person name="Walther G."/>
            <person name="Guthke R."/>
            <person name="Brakhage A.A."/>
            <person name="Valiante V."/>
        </authorList>
    </citation>
    <scope>NUCLEOTIDE SEQUENCE [LARGE SCALE GENOMIC DNA]</scope>
    <source>
        <strain evidence="5">MG11</strain>
    </source>
</reference>
<dbReference type="AlphaFoldDB" id="A0A0F7VIK1"/>